<reference evidence="11" key="1">
    <citation type="journal article" date="2020" name="mSystems">
        <title>Genome- and Community-Level Interaction Insights into Carbon Utilization and Element Cycling Functions of Hydrothermarchaeota in Hydrothermal Sediment.</title>
        <authorList>
            <person name="Zhou Z."/>
            <person name="Liu Y."/>
            <person name="Xu W."/>
            <person name="Pan J."/>
            <person name="Luo Z.H."/>
            <person name="Li M."/>
        </authorList>
    </citation>
    <scope>NUCLEOTIDE SEQUENCE [LARGE SCALE GENOMIC DNA]</scope>
    <source>
        <strain evidence="11">SpSt-381</strain>
    </source>
</reference>
<dbReference type="GO" id="GO:0006436">
    <property type="term" value="P:tryptophanyl-tRNA aminoacylation"/>
    <property type="evidence" value="ECO:0007669"/>
    <property type="project" value="UniProtKB-UniRule"/>
</dbReference>
<dbReference type="SUPFAM" id="SSF52374">
    <property type="entry name" value="Nucleotidylyl transferase"/>
    <property type="match status" value="1"/>
</dbReference>
<dbReference type="CDD" id="cd00806">
    <property type="entry name" value="TrpRS_core"/>
    <property type="match status" value="1"/>
</dbReference>
<dbReference type="GO" id="GO:0005829">
    <property type="term" value="C:cytosol"/>
    <property type="evidence" value="ECO:0007669"/>
    <property type="project" value="TreeGrafter"/>
</dbReference>
<keyword evidence="3 10" id="KW-0436">Ligase</keyword>
<dbReference type="EC" id="6.1.1.2" evidence="2 9"/>
<dbReference type="AlphaFoldDB" id="A0A832MLM5"/>
<evidence type="ECO:0000313" key="11">
    <source>
        <dbReference type="EMBL" id="HGZ41948.1"/>
    </source>
</evidence>
<dbReference type="Gene3D" id="3.40.50.620">
    <property type="entry name" value="HUPs"/>
    <property type="match status" value="1"/>
</dbReference>
<comment type="caution">
    <text evidence="11">The sequence shown here is derived from an EMBL/GenBank/DDBJ whole genome shotgun (WGS) entry which is preliminary data.</text>
</comment>
<comment type="similarity">
    <text evidence="1 10">Belongs to the class-I aminoacyl-tRNA synthetase family.</text>
</comment>
<dbReference type="InterPro" id="IPR002305">
    <property type="entry name" value="aa-tRNA-synth_Ic"/>
</dbReference>
<evidence type="ECO:0000256" key="1">
    <source>
        <dbReference type="ARBA" id="ARBA00005594"/>
    </source>
</evidence>
<dbReference type="GO" id="GO:0004830">
    <property type="term" value="F:tryptophan-tRNA ligase activity"/>
    <property type="evidence" value="ECO:0007669"/>
    <property type="project" value="UniProtKB-UniRule"/>
</dbReference>
<evidence type="ECO:0000256" key="8">
    <source>
        <dbReference type="ARBA" id="ARBA00049929"/>
    </source>
</evidence>
<comment type="catalytic activity">
    <reaction evidence="8">
        <text>tRNA(Trp) + L-tryptophan + ATP = L-tryptophyl-tRNA(Trp) + AMP + diphosphate + H(+)</text>
        <dbReference type="Rhea" id="RHEA:24080"/>
        <dbReference type="Rhea" id="RHEA-COMP:9671"/>
        <dbReference type="Rhea" id="RHEA-COMP:9705"/>
        <dbReference type="ChEBI" id="CHEBI:15378"/>
        <dbReference type="ChEBI" id="CHEBI:30616"/>
        <dbReference type="ChEBI" id="CHEBI:33019"/>
        <dbReference type="ChEBI" id="CHEBI:57912"/>
        <dbReference type="ChEBI" id="CHEBI:78442"/>
        <dbReference type="ChEBI" id="CHEBI:78535"/>
        <dbReference type="ChEBI" id="CHEBI:456215"/>
        <dbReference type="EC" id="6.1.1.2"/>
    </reaction>
</comment>
<dbReference type="FunFam" id="1.10.240.10:FF:000005">
    <property type="entry name" value="Tryptophan--tRNA ligase"/>
    <property type="match status" value="1"/>
</dbReference>
<protein>
    <recommendedName>
        <fullName evidence="2 9">Tryptophan--tRNA ligase</fullName>
        <ecNumber evidence="2 9">6.1.1.2</ecNumber>
    </recommendedName>
</protein>
<dbReference type="Pfam" id="PF00579">
    <property type="entry name" value="tRNA-synt_1b"/>
    <property type="match status" value="1"/>
</dbReference>
<dbReference type="InterPro" id="IPR001412">
    <property type="entry name" value="aa-tRNA-synth_I_CS"/>
</dbReference>
<dbReference type="InterPro" id="IPR050203">
    <property type="entry name" value="Trp-tRNA_synthetase"/>
</dbReference>
<dbReference type="Gene3D" id="1.10.240.10">
    <property type="entry name" value="Tyrosyl-Transfer RNA Synthetase"/>
    <property type="match status" value="1"/>
</dbReference>
<evidence type="ECO:0000256" key="5">
    <source>
        <dbReference type="ARBA" id="ARBA00022840"/>
    </source>
</evidence>
<dbReference type="InterPro" id="IPR014729">
    <property type="entry name" value="Rossmann-like_a/b/a_fold"/>
</dbReference>
<dbReference type="PROSITE" id="PS00178">
    <property type="entry name" value="AA_TRNA_LIGASE_I"/>
    <property type="match status" value="1"/>
</dbReference>
<dbReference type="EMBL" id="DSQF01000002">
    <property type="protein sequence ID" value="HGZ41948.1"/>
    <property type="molecule type" value="Genomic_DNA"/>
</dbReference>
<evidence type="ECO:0000256" key="3">
    <source>
        <dbReference type="ARBA" id="ARBA00022598"/>
    </source>
</evidence>
<organism evidence="11">
    <name type="scientific">Eiseniibacteriota bacterium</name>
    <dbReference type="NCBI Taxonomy" id="2212470"/>
    <lineage>
        <taxon>Bacteria</taxon>
        <taxon>Candidatus Eiseniibacteriota</taxon>
    </lineage>
</organism>
<keyword evidence="6 10" id="KW-0648">Protein biosynthesis</keyword>
<evidence type="ECO:0000256" key="6">
    <source>
        <dbReference type="ARBA" id="ARBA00022917"/>
    </source>
</evidence>
<dbReference type="PANTHER" id="PTHR43766">
    <property type="entry name" value="TRYPTOPHAN--TRNA LIGASE, MITOCHONDRIAL"/>
    <property type="match status" value="1"/>
</dbReference>
<evidence type="ECO:0000256" key="9">
    <source>
        <dbReference type="NCBIfam" id="TIGR00233"/>
    </source>
</evidence>
<dbReference type="InterPro" id="IPR002306">
    <property type="entry name" value="Trp-tRNA-ligase"/>
</dbReference>
<dbReference type="PANTHER" id="PTHR43766:SF1">
    <property type="entry name" value="TRYPTOPHAN--TRNA LIGASE, MITOCHONDRIAL"/>
    <property type="match status" value="1"/>
</dbReference>
<keyword evidence="4 10" id="KW-0547">Nucleotide-binding</keyword>
<evidence type="ECO:0000256" key="4">
    <source>
        <dbReference type="ARBA" id="ARBA00022741"/>
    </source>
</evidence>
<keyword evidence="5 10" id="KW-0067">ATP-binding</keyword>
<evidence type="ECO:0000256" key="10">
    <source>
        <dbReference type="RuleBase" id="RU363036"/>
    </source>
</evidence>
<keyword evidence="7 10" id="KW-0030">Aminoacyl-tRNA synthetase</keyword>
<evidence type="ECO:0000256" key="7">
    <source>
        <dbReference type="ARBA" id="ARBA00023146"/>
    </source>
</evidence>
<name>A0A832MLM5_UNCEI</name>
<dbReference type="PRINTS" id="PR01039">
    <property type="entry name" value="TRNASYNTHTRP"/>
</dbReference>
<dbReference type="NCBIfam" id="TIGR00233">
    <property type="entry name" value="trpS"/>
    <property type="match status" value="1"/>
</dbReference>
<sequence length="348" mass="38878">MSPGRILSGIRPTGRLHLGNYVGALENWVRLQDEGWENFCMVADWHMLTTGYEDTSALQDNIFEMVVDWLAAGLDPARSVIFVQSAVKEHAELHLLLSMLVSKARLERIPTLKEQIRDLHLDEQTISYGHLGYSVLQAADILLYRPTHVPVGEDQVPHIELTRELARRFNFMYASEEAPVFPEPEAQLTSFARLRGVDGNRMSKSLGNTILLAEEPDVIALKVRNAYTDPKKVRAHDPGRPEADPSDGHPGCVVWEYHRKFNPEGAEAVAAACRAGKLGCVPDKRDLAAKLSAWLAPIRERRERYANDPDTVRDIVADGNRRARAVAAATMERVREAMHLASPLTKAP</sequence>
<evidence type="ECO:0000256" key="2">
    <source>
        <dbReference type="ARBA" id="ARBA00013161"/>
    </source>
</evidence>
<accession>A0A832MLM5</accession>
<proteinExistence type="inferred from homology"/>
<gene>
    <name evidence="11" type="primary">trpS</name>
    <name evidence="11" type="ORF">ENR23_00725</name>
</gene>
<dbReference type="GO" id="GO:0005524">
    <property type="term" value="F:ATP binding"/>
    <property type="evidence" value="ECO:0007669"/>
    <property type="project" value="UniProtKB-KW"/>
</dbReference>